<evidence type="ECO:0000256" key="6">
    <source>
        <dbReference type="ARBA" id="ARBA00022741"/>
    </source>
</evidence>
<keyword evidence="8 12" id="KW-0460">Magnesium</keyword>
<evidence type="ECO:0000256" key="4">
    <source>
        <dbReference type="ARBA" id="ARBA00022598"/>
    </source>
</evidence>
<feature type="domain" description="FDX-ACB" evidence="13">
    <location>
        <begin position="583"/>
        <end position="676"/>
    </location>
</feature>
<dbReference type="Pfam" id="PF03147">
    <property type="entry name" value="FDX-ACB"/>
    <property type="match status" value="1"/>
</dbReference>
<evidence type="ECO:0000313" key="15">
    <source>
        <dbReference type="EMBL" id="QDU33825.1"/>
    </source>
</evidence>
<dbReference type="InterPro" id="IPR005147">
    <property type="entry name" value="tRNA_synthase_B5-dom"/>
</dbReference>
<dbReference type="NCBIfam" id="TIGR00472">
    <property type="entry name" value="pheT_bact"/>
    <property type="match status" value="1"/>
</dbReference>
<evidence type="ECO:0000313" key="16">
    <source>
        <dbReference type="Proteomes" id="UP000317369"/>
    </source>
</evidence>
<dbReference type="Proteomes" id="UP000317369">
    <property type="component" value="Chromosome"/>
</dbReference>
<comment type="subcellular location">
    <subcellularLocation>
        <location evidence="12">Cytoplasm</location>
    </subcellularLocation>
</comment>
<dbReference type="SUPFAM" id="SSF56037">
    <property type="entry name" value="PheT/TilS domain"/>
    <property type="match status" value="1"/>
</dbReference>
<keyword evidence="5 12" id="KW-0479">Metal-binding</keyword>
<dbReference type="InterPro" id="IPR036690">
    <property type="entry name" value="Fdx_antiC-bd_sf"/>
</dbReference>
<dbReference type="RefSeq" id="WP_145077180.1">
    <property type="nucleotide sequence ID" value="NZ_CP036425.1"/>
</dbReference>
<dbReference type="InterPro" id="IPR041616">
    <property type="entry name" value="PheRS_beta_core"/>
</dbReference>
<dbReference type="GO" id="GO:0004826">
    <property type="term" value="F:phenylalanine-tRNA ligase activity"/>
    <property type="evidence" value="ECO:0007669"/>
    <property type="project" value="UniProtKB-UniRule"/>
</dbReference>
<proteinExistence type="inferred from homology"/>
<dbReference type="Pfam" id="PF03484">
    <property type="entry name" value="B5"/>
    <property type="match status" value="1"/>
</dbReference>
<protein>
    <recommendedName>
        <fullName evidence="12">Phenylalanine--tRNA ligase beta subunit</fullName>
        <ecNumber evidence="12">6.1.1.20</ecNumber>
    </recommendedName>
    <alternativeName>
        <fullName evidence="12">Phenylalanyl-tRNA synthetase beta subunit</fullName>
        <shortName evidence="12">PheRS</shortName>
    </alternativeName>
</protein>
<gene>
    <name evidence="12 15" type="primary">pheT</name>
    <name evidence="15" type="ORF">KS4_18830</name>
</gene>
<dbReference type="InterPro" id="IPR004532">
    <property type="entry name" value="Phe-tRNA-ligase_IIc_bsu_bact"/>
</dbReference>
<evidence type="ECO:0000259" key="13">
    <source>
        <dbReference type="PROSITE" id="PS51447"/>
    </source>
</evidence>
<evidence type="ECO:0000256" key="7">
    <source>
        <dbReference type="ARBA" id="ARBA00022840"/>
    </source>
</evidence>
<dbReference type="HAMAP" id="MF_00283">
    <property type="entry name" value="Phe_tRNA_synth_beta1"/>
    <property type="match status" value="1"/>
</dbReference>
<dbReference type="SUPFAM" id="SSF55681">
    <property type="entry name" value="Class II aaRS and biotin synthetases"/>
    <property type="match status" value="1"/>
</dbReference>
<dbReference type="Gene3D" id="3.50.40.10">
    <property type="entry name" value="Phenylalanyl-trna Synthetase, Chain B, domain 3"/>
    <property type="match status" value="1"/>
</dbReference>
<name>A0A517YUB1_9BACT</name>
<evidence type="ECO:0000256" key="11">
    <source>
        <dbReference type="ARBA" id="ARBA00049255"/>
    </source>
</evidence>
<dbReference type="EMBL" id="CP036425">
    <property type="protein sequence ID" value="QDU33825.1"/>
    <property type="molecule type" value="Genomic_DNA"/>
</dbReference>
<evidence type="ECO:0000256" key="12">
    <source>
        <dbReference type="HAMAP-Rule" id="MF_00283"/>
    </source>
</evidence>
<dbReference type="FunFam" id="3.50.40.10:FF:000001">
    <property type="entry name" value="Phenylalanine--tRNA ligase beta subunit"/>
    <property type="match status" value="1"/>
</dbReference>
<organism evidence="15 16">
    <name type="scientific">Poriferisphaera corsica</name>
    <dbReference type="NCBI Taxonomy" id="2528020"/>
    <lineage>
        <taxon>Bacteria</taxon>
        <taxon>Pseudomonadati</taxon>
        <taxon>Planctomycetota</taxon>
        <taxon>Phycisphaerae</taxon>
        <taxon>Phycisphaerales</taxon>
        <taxon>Phycisphaeraceae</taxon>
        <taxon>Poriferisphaera</taxon>
    </lineage>
</organism>
<dbReference type="InterPro" id="IPR005146">
    <property type="entry name" value="B3/B4_tRNA-bd"/>
</dbReference>
<dbReference type="InterPro" id="IPR005121">
    <property type="entry name" value="Fdx_antiC-bd"/>
</dbReference>
<feature type="domain" description="B5" evidence="14">
    <location>
        <begin position="290"/>
        <end position="365"/>
    </location>
</feature>
<dbReference type="SMART" id="SM00874">
    <property type="entry name" value="B5"/>
    <property type="match status" value="1"/>
</dbReference>
<dbReference type="Pfam" id="PF17759">
    <property type="entry name" value="tRNA_synthFbeta"/>
    <property type="match status" value="1"/>
</dbReference>
<keyword evidence="7 12" id="KW-0067">ATP-binding</keyword>
<accession>A0A517YUB1</accession>
<feature type="binding site" evidence="12">
    <location>
        <position position="349"/>
    </location>
    <ligand>
        <name>Mg(2+)</name>
        <dbReference type="ChEBI" id="CHEBI:18420"/>
        <note>shared with alpha subunit</note>
    </ligand>
</feature>
<dbReference type="PANTHER" id="PTHR10947">
    <property type="entry name" value="PHENYLALANYL-TRNA SYNTHETASE BETA CHAIN AND LEUCINE-RICH REPEAT-CONTAINING PROTEIN 47"/>
    <property type="match status" value="1"/>
</dbReference>
<dbReference type="PROSITE" id="PS51483">
    <property type="entry name" value="B5"/>
    <property type="match status" value="1"/>
</dbReference>
<reference evidence="15 16" key="1">
    <citation type="submission" date="2019-02" db="EMBL/GenBank/DDBJ databases">
        <title>Deep-cultivation of Planctomycetes and their phenomic and genomic characterization uncovers novel biology.</title>
        <authorList>
            <person name="Wiegand S."/>
            <person name="Jogler M."/>
            <person name="Boedeker C."/>
            <person name="Pinto D."/>
            <person name="Vollmers J."/>
            <person name="Rivas-Marin E."/>
            <person name="Kohn T."/>
            <person name="Peeters S.H."/>
            <person name="Heuer A."/>
            <person name="Rast P."/>
            <person name="Oberbeckmann S."/>
            <person name="Bunk B."/>
            <person name="Jeske O."/>
            <person name="Meyerdierks A."/>
            <person name="Storesund J.E."/>
            <person name="Kallscheuer N."/>
            <person name="Luecker S."/>
            <person name="Lage O.M."/>
            <person name="Pohl T."/>
            <person name="Merkel B.J."/>
            <person name="Hornburger P."/>
            <person name="Mueller R.-W."/>
            <person name="Bruemmer F."/>
            <person name="Labrenz M."/>
            <person name="Spormann A.M."/>
            <person name="Op den Camp H."/>
            <person name="Overmann J."/>
            <person name="Amann R."/>
            <person name="Jetten M.S.M."/>
            <person name="Mascher T."/>
            <person name="Medema M.H."/>
            <person name="Devos D.P."/>
            <person name="Kaster A.-K."/>
            <person name="Ovreas L."/>
            <person name="Rohde M."/>
            <person name="Galperin M.Y."/>
            <person name="Jogler C."/>
        </authorList>
    </citation>
    <scope>NUCLEOTIDE SEQUENCE [LARGE SCALE GENOMIC DNA]</scope>
    <source>
        <strain evidence="15 16">KS4</strain>
    </source>
</reference>
<evidence type="ECO:0000256" key="9">
    <source>
        <dbReference type="ARBA" id="ARBA00022917"/>
    </source>
</evidence>
<evidence type="ECO:0000259" key="14">
    <source>
        <dbReference type="PROSITE" id="PS51483"/>
    </source>
</evidence>
<dbReference type="SUPFAM" id="SSF54991">
    <property type="entry name" value="Anticodon-binding domain of PheRS"/>
    <property type="match status" value="1"/>
</dbReference>
<comment type="subunit">
    <text evidence="2 12">Tetramer of two alpha and two beta subunits.</text>
</comment>
<dbReference type="OrthoDB" id="9805455at2"/>
<evidence type="ECO:0000256" key="8">
    <source>
        <dbReference type="ARBA" id="ARBA00022842"/>
    </source>
</evidence>
<dbReference type="Gene3D" id="3.30.70.380">
    <property type="entry name" value="Ferrodoxin-fold anticodon-binding domain"/>
    <property type="match status" value="1"/>
</dbReference>
<feature type="binding site" evidence="12">
    <location>
        <position position="343"/>
    </location>
    <ligand>
        <name>Mg(2+)</name>
        <dbReference type="ChEBI" id="CHEBI:18420"/>
        <note>shared with alpha subunit</note>
    </ligand>
</feature>
<dbReference type="GO" id="GO:0005524">
    <property type="term" value="F:ATP binding"/>
    <property type="evidence" value="ECO:0007669"/>
    <property type="project" value="UniProtKB-UniRule"/>
</dbReference>
<dbReference type="SMART" id="SM00873">
    <property type="entry name" value="B3_4"/>
    <property type="match status" value="1"/>
</dbReference>
<keyword evidence="16" id="KW-1185">Reference proteome</keyword>
<dbReference type="InterPro" id="IPR020825">
    <property type="entry name" value="Phe-tRNA_synthase-like_B3/B4"/>
</dbReference>
<dbReference type="SUPFAM" id="SSF46955">
    <property type="entry name" value="Putative DNA-binding domain"/>
    <property type="match status" value="2"/>
</dbReference>
<keyword evidence="4 12" id="KW-0436">Ligase</keyword>
<dbReference type="Pfam" id="PF03483">
    <property type="entry name" value="B3_4"/>
    <property type="match status" value="1"/>
</dbReference>
<keyword evidence="3 12" id="KW-0963">Cytoplasm</keyword>
<evidence type="ECO:0000256" key="3">
    <source>
        <dbReference type="ARBA" id="ARBA00022490"/>
    </source>
</evidence>
<keyword evidence="9 12" id="KW-0648">Protein biosynthesis</keyword>
<dbReference type="GO" id="GO:0003723">
    <property type="term" value="F:RNA binding"/>
    <property type="evidence" value="ECO:0007669"/>
    <property type="project" value="InterPro"/>
</dbReference>
<evidence type="ECO:0000256" key="2">
    <source>
        <dbReference type="ARBA" id="ARBA00011209"/>
    </source>
</evidence>
<dbReference type="KEGG" id="pcor:KS4_18830"/>
<dbReference type="Gene3D" id="3.30.930.10">
    <property type="entry name" value="Bira Bifunctional Protein, Domain 2"/>
    <property type="match status" value="1"/>
</dbReference>
<dbReference type="Gene3D" id="3.30.56.10">
    <property type="match status" value="2"/>
</dbReference>
<keyword evidence="10 12" id="KW-0030">Aminoacyl-tRNA synthetase</keyword>
<evidence type="ECO:0000256" key="1">
    <source>
        <dbReference type="ARBA" id="ARBA00008653"/>
    </source>
</evidence>
<comment type="cofactor">
    <cofactor evidence="12">
        <name>Mg(2+)</name>
        <dbReference type="ChEBI" id="CHEBI:18420"/>
    </cofactor>
    <text evidence="12">Binds 2 magnesium ions per tetramer.</text>
</comment>
<dbReference type="PROSITE" id="PS51447">
    <property type="entry name" value="FDX_ACB"/>
    <property type="match status" value="1"/>
</dbReference>
<dbReference type="AlphaFoldDB" id="A0A517YUB1"/>
<evidence type="ECO:0000256" key="5">
    <source>
        <dbReference type="ARBA" id="ARBA00022723"/>
    </source>
</evidence>
<comment type="similarity">
    <text evidence="1 12">Belongs to the phenylalanyl-tRNA synthetase beta subunit family. Type 1 subfamily.</text>
</comment>
<sequence>MKISLEWINAYLDRPAEKQEVVDVMTGVGFPEDGMEELADGDLMIDLEVTSNRSDCLSVVGLARELAAATGRKLMKPRIKLPKATAGEVSKLTSVSNEAHDLCPVYTARVIKGVKVGPSPQWIVKRLEAVGLRCINNVVDITNYVMLEMGQPLHAFDMKLLKEERIVVRRAKQGEKFVAIDDTKHELQDWMLVIGDAGRAVAVGGVMGGLESEVGDKTVDVLLEAGSFDALNVRKTSRKLKLSSDASFRYERGVDLKGLERASQRAAQLIIELAGGELAEGVIRAGDDEPSEHQVKMRVSRCNALLGTDLSADKMCDMLGNLELQPKLDGDTITCTIPTFRLDLHREVDLIEEVARHYGMDHIDVNDKIQIIIKPTQNKVKAKKTLGDTLVAHGYHETITYSYVTEKKGRLFLSDGEDALLLNEDMRKAEPMLRPSVVPSLLNSRKINQDLGNSGVKFFETASVWHKRGDAIQEKQTLTMMADAVDKSAALREMRGTIEEAIETLGGVSARETIMFEPCDGGKRYEVAATVKLGDKAIGEVGVLSGKIAKDGFDLQTDVVCSEIEVDAMIGLYPPVRNVGNLSRVPAIERDLSVVVTENVSWAAIEKVVLDSKPELLEDVQFIEVYRGKPIAKGSKSVSFRMLFRDPAKTLRHEQVDPQMELIMNKLANELKAEVRGS</sequence>
<dbReference type="SMART" id="SM00896">
    <property type="entry name" value="FDX-ACB"/>
    <property type="match status" value="1"/>
</dbReference>
<keyword evidence="6 12" id="KW-0547">Nucleotide-binding</keyword>
<feature type="binding site" evidence="12">
    <location>
        <position position="353"/>
    </location>
    <ligand>
        <name>Mg(2+)</name>
        <dbReference type="ChEBI" id="CHEBI:18420"/>
        <note>shared with alpha subunit</note>
    </ligand>
</feature>
<dbReference type="PANTHER" id="PTHR10947:SF0">
    <property type="entry name" value="PHENYLALANINE--TRNA LIGASE BETA SUBUNIT"/>
    <property type="match status" value="1"/>
</dbReference>
<evidence type="ECO:0000256" key="10">
    <source>
        <dbReference type="ARBA" id="ARBA00023146"/>
    </source>
</evidence>
<dbReference type="InterPro" id="IPR045060">
    <property type="entry name" value="Phe-tRNA-ligase_IIc_bsu"/>
</dbReference>
<dbReference type="EC" id="6.1.1.20" evidence="12"/>
<dbReference type="InterPro" id="IPR045864">
    <property type="entry name" value="aa-tRNA-synth_II/BPL/LPL"/>
</dbReference>
<comment type="catalytic activity">
    <reaction evidence="11 12">
        <text>tRNA(Phe) + L-phenylalanine + ATP = L-phenylalanyl-tRNA(Phe) + AMP + diphosphate + H(+)</text>
        <dbReference type="Rhea" id="RHEA:19413"/>
        <dbReference type="Rhea" id="RHEA-COMP:9668"/>
        <dbReference type="Rhea" id="RHEA-COMP:9699"/>
        <dbReference type="ChEBI" id="CHEBI:15378"/>
        <dbReference type="ChEBI" id="CHEBI:30616"/>
        <dbReference type="ChEBI" id="CHEBI:33019"/>
        <dbReference type="ChEBI" id="CHEBI:58095"/>
        <dbReference type="ChEBI" id="CHEBI:78442"/>
        <dbReference type="ChEBI" id="CHEBI:78531"/>
        <dbReference type="ChEBI" id="CHEBI:456215"/>
        <dbReference type="EC" id="6.1.1.20"/>
    </reaction>
</comment>
<dbReference type="GO" id="GO:0009328">
    <property type="term" value="C:phenylalanine-tRNA ligase complex"/>
    <property type="evidence" value="ECO:0007669"/>
    <property type="project" value="TreeGrafter"/>
</dbReference>
<feature type="binding site" evidence="12">
    <location>
        <position position="352"/>
    </location>
    <ligand>
        <name>Mg(2+)</name>
        <dbReference type="ChEBI" id="CHEBI:18420"/>
        <note>shared with alpha subunit</note>
    </ligand>
</feature>
<dbReference type="GO" id="GO:0000287">
    <property type="term" value="F:magnesium ion binding"/>
    <property type="evidence" value="ECO:0007669"/>
    <property type="project" value="UniProtKB-UniRule"/>
</dbReference>
<dbReference type="InterPro" id="IPR009061">
    <property type="entry name" value="DNA-bd_dom_put_sf"/>
</dbReference>
<dbReference type="GO" id="GO:0006432">
    <property type="term" value="P:phenylalanyl-tRNA aminoacylation"/>
    <property type="evidence" value="ECO:0007669"/>
    <property type="project" value="UniProtKB-UniRule"/>
</dbReference>